<comment type="caution">
    <text evidence="4">The sequence shown here is derived from an EMBL/GenBank/DDBJ whole genome shotgun (WGS) entry which is preliminary data.</text>
</comment>
<dbReference type="SUPFAM" id="SSF48179">
    <property type="entry name" value="6-phosphogluconate dehydrogenase C-terminal domain-like"/>
    <property type="match status" value="1"/>
</dbReference>
<accession>A0ABU9T016</accession>
<reference evidence="4 5" key="1">
    <citation type="submission" date="2024-03" db="EMBL/GenBank/DDBJ databases">
        <title>Community enrichment and isolation of bacterial strains for fucoidan degradation.</title>
        <authorList>
            <person name="Sichert A."/>
        </authorList>
    </citation>
    <scope>NUCLEOTIDE SEQUENCE [LARGE SCALE GENOMIC DNA]</scope>
    <source>
        <strain evidence="4 5">AS12</strain>
    </source>
</reference>
<gene>
    <name evidence="4" type="ORF">WNY77_18865</name>
</gene>
<dbReference type="PANTHER" id="PTHR48075:SF5">
    <property type="entry name" value="3-HYDROXYBUTYRYL-COA DEHYDROGENASE"/>
    <property type="match status" value="1"/>
</dbReference>
<proteinExistence type="predicted"/>
<dbReference type="InterPro" id="IPR008927">
    <property type="entry name" value="6-PGluconate_DH-like_C_sf"/>
</dbReference>
<evidence type="ECO:0000313" key="4">
    <source>
        <dbReference type="EMBL" id="MEM5499480.1"/>
    </source>
</evidence>
<organism evidence="4 5">
    <name type="scientific">Paraglaciecola mesophila</name>
    <dbReference type="NCBI Taxonomy" id="197222"/>
    <lineage>
        <taxon>Bacteria</taxon>
        <taxon>Pseudomonadati</taxon>
        <taxon>Pseudomonadota</taxon>
        <taxon>Gammaproteobacteria</taxon>
        <taxon>Alteromonadales</taxon>
        <taxon>Alteromonadaceae</taxon>
        <taxon>Paraglaciecola</taxon>
    </lineage>
</organism>
<protein>
    <submittedName>
        <fullName evidence="4">3-hydroxyacyl-CoA dehydrogenase NAD-binding domain-containing protein</fullName>
    </submittedName>
</protein>
<dbReference type="InterPro" id="IPR013328">
    <property type="entry name" value="6PGD_dom2"/>
</dbReference>
<dbReference type="EMBL" id="JBBMQS010000014">
    <property type="protein sequence ID" value="MEM5499480.1"/>
    <property type="molecule type" value="Genomic_DNA"/>
</dbReference>
<name>A0ABU9T016_9ALTE</name>
<dbReference type="InterPro" id="IPR006108">
    <property type="entry name" value="3HC_DH_C"/>
</dbReference>
<evidence type="ECO:0000256" key="1">
    <source>
        <dbReference type="ARBA" id="ARBA00023002"/>
    </source>
</evidence>
<dbReference type="Pfam" id="PF00725">
    <property type="entry name" value="3HCDH"/>
    <property type="match status" value="1"/>
</dbReference>
<evidence type="ECO:0000313" key="5">
    <source>
        <dbReference type="Proteomes" id="UP001461163"/>
    </source>
</evidence>
<dbReference type="Gene3D" id="1.10.1040.10">
    <property type="entry name" value="N-(1-d-carboxylethyl)-l-norvaline Dehydrogenase, domain 2"/>
    <property type="match status" value="1"/>
</dbReference>
<dbReference type="PIRSF" id="PIRSF000105">
    <property type="entry name" value="HCDH"/>
    <property type="match status" value="1"/>
</dbReference>
<keyword evidence="1" id="KW-0560">Oxidoreductase</keyword>
<dbReference type="SUPFAM" id="SSF51735">
    <property type="entry name" value="NAD(P)-binding Rossmann-fold domains"/>
    <property type="match status" value="1"/>
</dbReference>
<dbReference type="Proteomes" id="UP001461163">
    <property type="component" value="Unassembled WGS sequence"/>
</dbReference>
<evidence type="ECO:0000259" key="2">
    <source>
        <dbReference type="Pfam" id="PF00725"/>
    </source>
</evidence>
<evidence type="ECO:0000259" key="3">
    <source>
        <dbReference type="Pfam" id="PF02737"/>
    </source>
</evidence>
<dbReference type="InterPro" id="IPR022694">
    <property type="entry name" value="3-OHacyl-CoA_DH"/>
</dbReference>
<feature type="domain" description="3-hydroxyacyl-CoA dehydrogenase C-terminal" evidence="2">
    <location>
        <begin position="181"/>
        <end position="279"/>
    </location>
</feature>
<dbReference type="RefSeq" id="WP_342882593.1">
    <property type="nucleotide sequence ID" value="NZ_JBBMQS010000014.1"/>
</dbReference>
<dbReference type="PANTHER" id="PTHR48075">
    <property type="entry name" value="3-HYDROXYACYL-COA DEHYDROGENASE FAMILY PROTEIN"/>
    <property type="match status" value="1"/>
</dbReference>
<dbReference type="Gene3D" id="3.40.50.720">
    <property type="entry name" value="NAD(P)-binding Rossmann-like Domain"/>
    <property type="match status" value="1"/>
</dbReference>
<dbReference type="InterPro" id="IPR006176">
    <property type="entry name" value="3-OHacyl-CoA_DH_NAD-bd"/>
</dbReference>
<keyword evidence="5" id="KW-1185">Reference proteome</keyword>
<dbReference type="Pfam" id="PF02737">
    <property type="entry name" value="3HCDH_N"/>
    <property type="match status" value="1"/>
</dbReference>
<feature type="domain" description="3-hydroxyacyl-CoA dehydrogenase NAD binding" evidence="3">
    <location>
        <begin position="6"/>
        <end position="178"/>
    </location>
</feature>
<sequence length="303" mass="32883">MFSSSHITVIGAGLMGCGIAQVFASKAIQVTLYDPIEGARQTAKQKIAANLTALPQSLSALDFVHISDNLETAVANANFVIEAAPEKLPLKRKIFTDILRFARPDAILASNTSVIPIKDIFEGMDCNERIVGCHWWNPPYLVPLVEVVQSEQSSLATVESMMSLLAFAGKKPVHIQKDVPGFVGNRMQHALWREAIALINDGVCTAEGIDTVVKNSFGLRMPVLGPIENADLVGLDLTLDIHNVILASINRDTVPSDILKSKVEKGELGIKTGQGFIHWTDESAQTLRENLSKYLVNSVNSKG</sequence>
<dbReference type="InterPro" id="IPR036291">
    <property type="entry name" value="NAD(P)-bd_dom_sf"/>
</dbReference>